<evidence type="ECO:0000256" key="1">
    <source>
        <dbReference type="SAM" id="MobiDB-lite"/>
    </source>
</evidence>
<dbReference type="STRING" id="1176198.SAMN05444716_101761"/>
<feature type="compositionally biased region" description="Low complexity" evidence="1">
    <location>
        <begin position="401"/>
        <end position="414"/>
    </location>
</feature>
<name>A0A1I6PVZ1_9ACTN</name>
<feature type="compositionally biased region" description="Low complexity" evidence="1">
    <location>
        <begin position="363"/>
        <end position="372"/>
    </location>
</feature>
<keyword evidence="3" id="KW-1185">Reference proteome</keyword>
<feature type="compositionally biased region" description="Low complexity" evidence="1">
    <location>
        <begin position="421"/>
        <end position="441"/>
    </location>
</feature>
<evidence type="ECO:0000313" key="2">
    <source>
        <dbReference type="EMBL" id="SFS44363.1"/>
    </source>
</evidence>
<feature type="compositionally biased region" description="Low complexity" evidence="1">
    <location>
        <begin position="456"/>
        <end position="470"/>
    </location>
</feature>
<protein>
    <recommendedName>
        <fullName evidence="4">PPE domain-containing protein</fullName>
    </recommendedName>
</protein>
<reference evidence="3" key="1">
    <citation type="submission" date="2016-10" db="EMBL/GenBank/DDBJ databases">
        <authorList>
            <person name="Varghese N."/>
            <person name="Submissions S."/>
        </authorList>
    </citation>
    <scope>NUCLEOTIDE SEQUENCE [LARGE SCALE GENOMIC DNA]</scope>
    <source>
        <strain evidence="3">CGMCC 4.7047</strain>
    </source>
</reference>
<evidence type="ECO:0008006" key="4">
    <source>
        <dbReference type="Google" id="ProtNLM"/>
    </source>
</evidence>
<sequence>MSTDGEFRELLVTIFSAEHLQIYGAAGAWLAMASLSASSDDWLSGAAAETAAEPGVGLIELAERMENSAATAQEIAVLAGRVAGQLQSAGDASARATEEALVLLFEYEETNGDPPGADVGMAANAFYERQLEEKRRLITEAARVLSDLGADFSKVTGGEVTAPGGGSGGGAGGGGISAGAAGGNGAAGSGGPVAAGSGQGPAMVATANGGQVGPGTYPDARVLGPDRGDFAGWVQSPGTGFLVDPATGREFDPVTGRWIDPVTGRPFGEVTEYAARLSGLGSGPGAIVTGSGLAAVGGGAAAAGLAGLYGGTMPPSVGHTGPARGPMMQQALRNLSHRASVASGFAAREAAMGGRPYSPPPGAAAQRGAAAATRMGKQAGTPAAGRIVPPAATVRPHPAVATAGRAADRLGAARPAPPAPGSAGRPGQRATAGRGAGTALREPAATWRGSRAADTAGRLAPQAPPGAGAAKSSGNRPERKSGEGRPTRLTEDPSVWSSRRDALGGVLGEQEKQA</sequence>
<proteinExistence type="predicted"/>
<feature type="compositionally biased region" description="Basic and acidic residues" evidence="1">
    <location>
        <begin position="476"/>
        <end position="491"/>
    </location>
</feature>
<organism evidence="2 3">
    <name type="scientific">Streptomyces harbinensis</name>
    <dbReference type="NCBI Taxonomy" id="1176198"/>
    <lineage>
        <taxon>Bacteria</taxon>
        <taxon>Bacillati</taxon>
        <taxon>Actinomycetota</taxon>
        <taxon>Actinomycetes</taxon>
        <taxon>Kitasatosporales</taxon>
        <taxon>Streptomycetaceae</taxon>
        <taxon>Streptomyces</taxon>
    </lineage>
</organism>
<gene>
    <name evidence="2" type="ORF">SAMN05444716_101761</name>
</gene>
<dbReference type="RefSeq" id="WP_093842160.1">
    <property type="nucleotide sequence ID" value="NZ_FPAB01000001.1"/>
</dbReference>
<evidence type="ECO:0000313" key="3">
    <source>
        <dbReference type="Proteomes" id="UP000198873"/>
    </source>
</evidence>
<feature type="region of interest" description="Disordered" evidence="1">
    <location>
        <begin position="352"/>
        <end position="514"/>
    </location>
</feature>
<accession>A0A1I6PVZ1</accession>
<dbReference type="EMBL" id="FPAB01000001">
    <property type="protein sequence ID" value="SFS44363.1"/>
    <property type="molecule type" value="Genomic_DNA"/>
</dbReference>
<dbReference type="Proteomes" id="UP000198873">
    <property type="component" value="Unassembled WGS sequence"/>
</dbReference>
<dbReference type="AlphaFoldDB" id="A0A1I6PVZ1"/>